<keyword evidence="2" id="KW-1185">Reference proteome</keyword>
<protein>
    <submittedName>
        <fullName evidence="1">Uncharacterized protein</fullName>
    </submittedName>
</protein>
<proteinExistence type="predicted"/>
<name>A0A1G5WSG7_9BACT</name>
<evidence type="ECO:0000313" key="2">
    <source>
        <dbReference type="Proteomes" id="UP000198756"/>
    </source>
</evidence>
<dbReference type="Proteomes" id="UP000198756">
    <property type="component" value="Unassembled WGS sequence"/>
</dbReference>
<evidence type="ECO:0000313" key="1">
    <source>
        <dbReference type="EMBL" id="SDA61071.1"/>
    </source>
</evidence>
<dbReference type="EMBL" id="FMXE01000007">
    <property type="protein sequence ID" value="SDA61071.1"/>
    <property type="molecule type" value="Genomic_DNA"/>
</dbReference>
<dbReference type="OrthoDB" id="826133at2"/>
<dbReference type="AlphaFoldDB" id="A0A1G5WSG7"/>
<sequence length="372" mass="41824">MSLFIGHVFQDPNARAELFATSKIEGNQGEISIDLAHLFETGVNPVAKKKSAIVDSFSRFRTSKISSTTLYSIEELIAFIKENKIGIVAPYLAENFEESSLSQLTVSWWSQEFEDWNLNKDQEWLGETKARMVDFGNNSVESNGQQDFFVSDEYAKKNPTIVLGAFDFGNESGKENTKSTSGENFAVQNFVNSANCQDLNQNSVVRLLMPELNLTSSIRAWPHPDRLTLIIVLGTNPGGSASANTIFFELEIKRGDTGEWRTSPSSFIINNWEDRQVDMAMVLFNRRPSNSETTQVSVIIKINSAGQTESQVTTVGGWNYSQLHFRQTFNKCGTINNPFTDRGFGQRSYLGVNYGVERFGKFQFYLVPQIQL</sequence>
<organism evidence="1 2">
    <name type="scientific">Algoriphagus alkaliphilus</name>
    <dbReference type="NCBI Taxonomy" id="279824"/>
    <lineage>
        <taxon>Bacteria</taxon>
        <taxon>Pseudomonadati</taxon>
        <taxon>Bacteroidota</taxon>
        <taxon>Cytophagia</taxon>
        <taxon>Cytophagales</taxon>
        <taxon>Cyclobacteriaceae</taxon>
        <taxon>Algoriphagus</taxon>
    </lineage>
</organism>
<dbReference type="RefSeq" id="WP_092729138.1">
    <property type="nucleotide sequence ID" value="NZ_FMXE01000007.1"/>
</dbReference>
<accession>A0A1G5WSG7</accession>
<reference evidence="2" key="1">
    <citation type="submission" date="2016-10" db="EMBL/GenBank/DDBJ databases">
        <authorList>
            <person name="Varghese N."/>
            <person name="Submissions S."/>
        </authorList>
    </citation>
    <scope>NUCLEOTIDE SEQUENCE [LARGE SCALE GENOMIC DNA]</scope>
    <source>
        <strain evidence="2">DSM 22703</strain>
    </source>
</reference>
<gene>
    <name evidence="1" type="ORF">SAMN03080617_01308</name>
</gene>